<dbReference type="GO" id="GO:0008168">
    <property type="term" value="F:methyltransferase activity"/>
    <property type="evidence" value="ECO:0007669"/>
    <property type="project" value="UniProtKB-KW"/>
</dbReference>
<evidence type="ECO:0000313" key="13">
    <source>
        <dbReference type="Proteomes" id="UP000068196"/>
    </source>
</evidence>
<dbReference type="Gene3D" id="2.30.30.280">
    <property type="entry name" value="Adenine nucleotide alpha hydrolases-like domains"/>
    <property type="match status" value="1"/>
</dbReference>
<keyword evidence="5 9" id="KW-0067">ATP-binding</keyword>
<dbReference type="InterPro" id="IPR004506">
    <property type="entry name" value="MnmA-like"/>
</dbReference>
<feature type="binding site" evidence="9">
    <location>
        <position position="32"/>
    </location>
    <ligand>
        <name>ATP</name>
        <dbReference type="ChEBI" id="CHEBI:30616"/>
    </ligand>
</feature>
<protein>
    <recommendedName>
        <fullName evidence="9">tRNA-specific 2-thiouridylase MnmA</fullName>
        <ecNumber evidence="9">2.8.1.13</ecNumber>
    </recommendedName>
</protein>
<dbReference type="GO" id="GO:0000049">
    <property type="term" value="F:tRNA binding"/>
    <property type="evidence" value="ECO:0007669"/>
    <property type="project" value="UniProtKB-KW"/>
</dbReference>
<keyword evidence="7" id="KW-1015">Disulfide bond</keyword>
<keyword evidence="4 9" id="KW-0547">Nucleotide-binding</keyword>
<dbReference type="EMBL" id="AP014945">
    <property type="protein sequence ID" value="BAU22548.1"/>
    <property type="molecule type" value="Genomic_DNA"/>
</dbReference>
<dbReference type="InterPro" id="IPR014729">
    <property type="entry name" value="Rossmann-like_a/b/a_fold"/>
</dbReference>
<feature type="binding site" evidence="9">
    <location>
        <begin position="6"/>
        <end position="13"/>
    </location>
    <ligand>
        <name>ATP</name>
        <dbReference type="ChEBI" id="CHEBI:30616"/>
    </ligand>
</feature>
<dbReference type="InterPro" id="IPR046885">
    <property type="entry name" value="MnmA-like_C"/>
</dbReference>
<feature type="site" description="Interaction with tRNA" evidence="9">
    <location>
        <position position="321"/>
    </location>
</feature>
<keyword evidence="6 9" id="KW-0694">RNA-binding</keyword>
<accession>A0A0U5AKD0</accession>
<dbReference type="Proteomes" id="UP000068196">
    <property type="component" value="Chromosome"/>
</dbReference>
<evidence type="ECO:0000256" key="1">
    <source>
        <dbReference type="ARBA" id="ARBA00022555"/>
    </source>
</evidence>
<dbReference type="InterPro" id="IPR046884">
    <property type="entry name" value="MnmA-like_central"/>
</dbReference>
<comment type="function">
    <text evidence="9">Catalyzes the 2-thiolation of uridine at the wobble position (U34) of tRNA, leading to the formation of s(2)U34.</text>
</comment>
<dbReference type="SUPFAM" id="SSF52402">
    <property type="entry name" value="Adenine nucleotide alpha hydrolases-like"/>
    <property type="match status" value="1"/>
</dbReference>
<evidence type="ECO:0000256" key="4">
    <source>
        <dbReference type="ARBA" id="ARBA00022741"/>
    </source>
</evidence>
<dbReference type="Gene3D" id="3.40.50.620">
    <property type="entry name" value="HUPs"/>
    <property type="match status" value="1"/>
</dbReference>
<keyword evidence="1 9" id="KW-0820">tRNA-binding</keyword>
<dbReference type="STRING" id="1653476.THC_0148"/>
<dbReference type="AlphaFoldDB" id="A0A0U5AKD0"/>
<dbReference type="GO" id="GO:0032259">
    <property type="term" value="P:methylation"/>
    <property type="evidence" value="ECO:0007669"/>
    <property type="project" value="UniProtKB-KW"/>
</dbReference>
<evidence type="ECO:0000259" key="11">
    <source>
        <dbReference type="Pfam" id="PF20259"/>
    </source>
</evidence>
<reference evidence="13" key="2">
    <citation type="journal article" date="2016" name="Int. J. Syst. Evol. Microbiol.">
        <title>Caldimicrobium thiodismutans sp. nov., a sulfur-disproportionating bacterium isolated from a hot spring.</title>
        <authorList>
            <person name="Kojima H."/>
            <person name="Umezawa K."/>
            <person name="Fukui M."/>
        </authorList>
    </citation>
    <scope>NUCLEOTIDE SEQUENCE [LARGE SCALE GENOMIC DNA]</scope>
    <source>
        <strain evidence="13">TF1</strain>
    </source>
</reference>
<dbReference type="RefSeq" id="WP_068511904.1">
    <property type="nucleotide sequence ID" value="NZ_AP014945.1"/>
</dbReference>
<evidence type="ECO:0000259" key="10">
    <source>
        <dbReference type="Pfam" id="PF20258"/>
    </source>
</evidence>
<feature type="domain" description="tRNA-specific 2-thiouridylase MnmA-like C-terminal" evidence="10">
    <location>
        <begin position="264"/>
        <end position="337"/>
    </location>
</feature>
<keyword evidence="12" id="KW-0489">Methyltransferase</keyword>
<evidence type="ECO:0000256" key="8">
    <source>
        <dbReference type="ARBA" id="ARBA00051542"/>
    </source>
</evidence>
<dbReference type="GO" id="GO:0005524">
    <property type="term" value="F:ATP binding"/>
    <property type="evidence" value="ECO:0007669"/>
    <property type="project" value="UniProtKB-KW"/>
</dbReference>
<comment type="caution">
    <text evidence="9">Lacks conserved residue(s) required for the propagation of feature annotation.</text>
</comment>
<comment type="similarity">
    <text evidence="9">Belongs to the MnmA/TRMU family.</text>
</comment>
<organism evidence="12 13">
    <name type="scientific">Caldimicrobium thiodismutans</name>
    <dbReference type="NCBI Taxonomy" id="1653476"/>
    <lineage>
        <taxon>Bacteria</taxon>
        <taxon>Pseudomonadati</taxon>
        <taxon>Thermodesulfobacteriota</taxon>
        <taxon>Thermodesulfobacteria</taxon>
        <taxon>Thermodesulfobacteriales</taxon>
        <taxon>Thermodesulfobacteriaceae</taxon>
        <taxon>Caldimicrobium</taxon>
    </lineage>
</organism>
<gene>
    <name evidence="9" type="primary">mnmA</name>
    <name evidence="12" type="ORF">THC_0148</name>
</gene>
<dbReference type="EC" id="2.8.1.13" evidence="9"/>
<dbReference type="NCBIfam" id="TIGR00420">
    <property type="entry name" value="trmU"/>
    <property type="match status" value="1"/>
</dbReference>
<keyword evidence="2 9" id="KW-0808">Transferase</keyword>
<proteinExistence type="inferred from homology"/>
<dbReference type="HAMAP" id="MF_00144">
    <property type="entry name" value="tRNA_thiouridyl_MnmA"/>
    <property type="match status" value="1"/>
</dbReference>
<feature type="site" description="Interaction with tRNA" evidence="9">
    <location>
        <position position="115"/>
    </location>
</feature>
<dbReference type="Pfam" id="PF20259">
    <property type="entry name" value="tRNA_Me_trans_M"/>
    <property type="match status" value="1"/>
</dbReference>
<dbReference type="CDD" id="cd01998">
    <property type="entry name" value="MnmA_TRMU-like"/>
    <property type="match status" value="1"/>
</dbReference>
<keyword evidence="3 9" id="KW-0819">tRNA processing</keyword>
<dbReference type="Gene3D" id="2.40.30.10">
    <property type="entry name" value="Translation factors"/>
    <property type="match status" value="1"/>
</dbReference>
<dbReference type="Pfam" id="PF03054">
    <property type="entry name" value="tRNA_Me_trans"/>
    <property type="match status" value="1"/>
</dbReference>
<keyword evidence="9" id="KW-0963">Cytoplasm</keyword>
<dbReference type="KEGG" id="cthi:THC_0148"/>
<dbReference type="Pfam" id="PF20258">
    <property type="entry name" value="tRNA_Me_trans_C"/>
    <property type="match status" value="1"/>
</dbReference>
<dbReference type="FunFam" id="2.30.30.280:FF:000001">
    <property type="entry name" value="tRNA-specific 2-thiouridylase MnmA"/>
    <property type="match status" value="1"/>
</dbReference>
<dbReference type="PATRIC" id="fig|1653476.3.peg.150"/>
<feature type="region of interest" description="Interaction with tRNA" evidence="9">
    <location>
        <begin position="136"/>
        <end position="138"/>
    </location>
</feature>
<evidence type="ECO:0000313" key="12">
    <source>
        <dbReference type="EMBL" id="BAU22548.1"/>
    </source>
</evidence>
<evidence type="ECO:0000256" key="7">
    <source>
        <dbReference type="ARBA" id="ARBA00023157"/>
    </source>
</evidence>
<dbReference type="OrthoDB" id="9800696at2"/>
<name>A0A0U5AKD0_9BACT</name>
<evidence type="ECO:0000256" key="9">
    <source>
        <dbReference type="HAMAP-Rule" id="MF_00144"/>
    </source>
</evidence>
<dbReference type="PANTHER" id="PTHR11933">
    <property type="entry name" value="TRNA 5-METHYLAMINOMETHYL-2-THIOURIDYLATE -METHYLTRANSFERASE"/>
    <property type="match status" value="1"/>
</dbReference>
<dbReference type="GO" id="GO:0005737">
    <property type="term" value="C:cytoplasm"/>
    <property type="evidence" value="ECO:0007669"/>
    <property type="project" value="UniProtKB-SubCell"/>
</dbReference>
<evidence type="ECO:0000256" key="3">
    <source>
        <dbReference type="ARBA" id="ARBA00022694"/>
    </source>
</evidence>
<dbReference type="InterPro" id="IPR023382">
    <property type="entry name" value="MnmA-like_central_sf"/>
</dbReference>
<comment type="catalytic activity">
    <reaction evidence="8 9">
        <text>S-sulfanyl-L-cysteinyl-[protein] + uridine(34) in tRNA + AH2 + ATP = 2-thiouridine(34) in tRNA + L-cysteinyl-[protein] + A + AMP + diphosphate + H(+)</text>
        <dbReference type="Rhea" id="RHEA:47032"/>
        <dbReference type="Rhea" id="RHEA-COMP:10131"/>
        <dbReference type="Rhea" id="RHEA-COMP:11726"/>
        <dbReference type="Rhea" id="RHEA-COMP:11727"/>
        <dbReference type="Rhea" id="RHEA-COMP:11728"/>
        <dbReference type="ChEBI" id="CHEBI:13193"/>
        <dbReference type="ChEBI" id="CHEBI:15378"/>
        <dbReference type="ChEBI" id="CHEBI:17499"/>
        <dbReference type="ChEBI" id="CHEBI:29950"/>
        <dbReference type="ChEBI" id="CHEBI:30616"/>
        <dbReference type="ChEBI" id="CHEBI:33019"/>
        <dbReference type="ChEBI" id="CHEBI:61963"/>
        <dbReference type="ChEBI" id="CHEBI:65315"/>
        <dbReference type="ChEBI" id="CHEBI:87170"/>
        <dbReference type="ChEBI" id="CHEBI:456215"/>
        <dbReference type="EC" id="2.8.1.13"/>
    </reaction>
</comment>
<dbReference type="NCBIfam" id="NF001138">
    <property type="entry name" value="PRK00143.1"/>
    <property type="match status" value="1"/>
</dbReference>
<feature type="region of interest" description="Interaction with tRNA" evidence="9">
    <location>
        <begin position="288"/>
        <end position="289"/>
    </location>
</feature>
<dbReference type="PANTHER" id="PTHR11933:SF5">
    <property type="entry name" value="MITOCHONDRIAL TRNA-SPECIFIC 2-THIOURIDYLASE 1"/>
    <property type="match status" value="1"/>
</dbReference>
<keyword evidence="13" id="KW-1185">Reference proteome</keyword>
<evidence type="ECO:0000256" key="5">
    <source>
        <dbReference type="ARBA" id="ARBA00022840"/>
    </source>
</evidence>
<feature type="domain" description="tRNA-specific 2-thiouridylase MnmA-like central" evidence="11">
    <location>
        <begin position="196"/>
        <end position="256"/>
    </location>
</feature>
<sequence length="341" mass="39690">MKVAVAMSGGVDSSVSALLLKKRGFEVIGISFLLFDNQEKSLEEAMKVAEALEIPHYFFDLREVFKREIIESFINEYSLGRTPNPCALCNRKIKFGLVLELVKRDLGVDFYATGHYVEKGFYKSYPLLKISRNRKKDQSYFLSLIPGERIPELLFPVGEFESKDEVRNLAEREGLKFWKKEESQEVCFFMGKSLVEYLEEHLGEREGEIIYQGRVVGKHKGIHFYTIGQRRGFNLPFGKPLYVVKIEAKTNRIHLGEERELEREEFYLEDINFQLPLEYWESPRAQIRYRTEKVPVKEIKREGEFWKIILKKPVKRVTPGQVCAFYEGEFLLGGGVIAKTD</sequence>
<evidence type="ECO:0000256" key="6">
    <source>
        <dbReference type="ARBA" id="ARBA00022884"/>
    </source>
</evidence>
<comment type="subcellular location">
    <subcellularLocation>
        <location evidence="9">Cytoplasm</location>
    </subcellularLocation>
</comment>
<feature type="active site" description="Nucleophile" evidence="9">
    <location>
        <position position="89"/>
    </location>
</feature>
<dbReference type="GO" id="GO:0103016">
    <property type="term" value="F:tRNA-uridine 2-sulfurtransferase activity"/>
    <property type="evidence" value="ECO:0007669"/>
    <property type="project" value="UniProtKB-EC"/>
</dbReference>
<feature type="binding site" evidence="9">
    <location>
        <position position="114"/>
    </location>
    <ligand>
        <name>ATP</name>
        <dbReference type="ChEBI" id="CHEBI:30616"/>
    </ligand>
</feature>
<reference evidence="12 13" key="1">
    <citation type="journal article" date="2016" name="Int. J. Syst. Evol. Microbiol.">
        <title>Caldimicrobium thiodismutans sp. nov., a sulfur-disproportionating bacterium isolated from a hot spring, and emended description of the genus Caldimicrobium.</title>
        <authorList>
            <person name="Kojima H."/>
            <person name="Umezawa K."/>
            <person name="Fukui M."/>
        </authorList>
    </citation>
    <scope>NUCLEOTIDE SEQUENCE [LARGE SCALE GENOMIC DNA]</scope>
    <source>
        <strain evidence="12 13">TF1</strain>
    </source>
</reference>
<feature type="active site" description="Cysteine persulfide intermediate" evidence="9">
    <location>
        <position position="187"/>
    </location>
</feature>
<evidence type="ECO:0000256" key="2">
    <source>
        <dbReference type="ARBA" id="ARBA00022679"/>
    </source>
</evidence>
<dbReference type="GO" id="GO:0002143">
    <property type="term" value="P:tRNA wobble position uridine thiolation"/>
    <property type="evidence" value="ECO:0007669"/>
    <property type="project" value="TreeGrafter"/>
</dbReference>